<evidence type="ECO:0000256" key="3">
    <source>
        <dbReference type="ARBA" id="ARBA00022777"/>
    </source>
</evidence>
<reference evidence="5" key="2">
    <citation type="submission" date="2021-04" db="EMBL/GenBank/DDBJ databases">
        <authorList>
            <person name="Gilroy R."/>
        </authorList>
    </citation>
    <scope>NUCLEOTIDE SEQUENCE</scope>
    <source>
        <strain evidence="5">G3-2149</strain>
    </source>
</reference>
<dbReference type="AlphaFoldDB" id="A0A9E2L6X5"/>
<dbReference type="CDD" id="cd01168">
    <property type="entry name" value="adenosine_kinase"/>
    <property type="match status" value="1"/>
</dbReference>
<comment type="similarity">
    <text evidence="1">Belongs to the carbohydrate kinase PfkB family.</text>
</comment>
<evidence type="ECO:0000313" key="6">
    <source>
        <dbReference type="Proteomes" id="UP000823865"/>
    </source>
</evidence>
<proteinExistence type="inferred from homology"/>
<reference evidence="5" key="1">
    <citation type="journal article" date="2021" name="PeerJ">
        <title>Extensive microbial diversity within the chicken gut microbiome revealed by metagenomics and culture.</title>
        <authorList>
            <person name="Gilroy R."/>
            <person name="Ravi A."/>
            <person name="Getino M."/>
            <person name="Pursley I."/>
            <person name="Horton D.L."/>
            <person name="Alikhan N.F."/>
            <person name="Baker D."/>
            <person name="Gharbi K."/>
            <person name="Hall N."/>
            <person name="Watson M."/>
            <person name="Adriaenssens E.M."/>
            <person name="Foster-Nyarko E."/>
            <person name="Jarju S."/>
            <person name="Secka A."/>
            <person name="Antonio M."/>
            <person name="Oren A."/>
            <person name="Chaudhuri R.R."/>
            <person name="La Ragione R."/>
            <person name="Hildebrand F."/>
            <person name="Pallen M.J."/>
        </authorList>
    </citation>
    <scope>NUCLEOTIDE SEQUENCE</scope>
    <source>
        <strain evidence="5">G3-2149</strain>
    </source>
</reference>
<evidence type="ECO:0000259" key="4">
    <source>
        <dbReference type="Pfam" id="PF00294"/>
    </source>
</evidence>
<organism evidence="5 6">
    <name type="scientific">Candidatus Paraprevotella stercoravium</name>
    <dbReference type="NCBI Taxonomy" id="2838725"/>
    <lineage>
        <taxon>Bacteria</taxon>
        <taxon>Pseudomonadati</taxon>
        <taxon>Bacteroidota</taxon>
        <taxon>Bacteroidia</taxon>
        <taxon>Bacteroidales</taxon>
        <taxon>Prevotellaceae</taxon>
        <taxon>Paraprevotella</taxon>
    </lineage>
</organism>
<evidence type="ECO:0000256" key="1">
    <source>
        <dbReference type="ARBA" id="ARBA00010688"/>
    </source>
</evidence>
<dbReference type="InterPro" id="IPR029056">
    <property type="entry name" value="Ribokinase-like"/>
</dbReference>
<dbReference type="Proteomes" id="UP000823865">
    <property type="component" value="Unassembled WGS sequence"/>
</dbReference>
<dbReference type="EMBL" id="JAHLFU010000205">
    <property type="protein sequence ID" value="MBU3854111.1"/>
    <property type="molecule type" value="Genomic_DNA"/>
</dbReference>
<dbReference type="PANTHER" id="PTHR43320:SF3">
    <property type="entry name" value="CARBOHYDRATE KINASE PFKB DOMAIN-CONTAINING PROTEIN"/>
    <property type="match status" value="1"/>
</dbReference>
<keyword evidence="2" id="KW-0808">Transferase</keyword>
<dbReference type="SUPFAM" id="SSF53613">
    <property type="entry name" value="Ribokinase-like"/>
    <property type="match status" value="1"/>
</dbReference>
<feature type="domain" description="Carbohydrate kinase PfkB" evidence="4">
    <location>
        <begin position="34"/>
        <end position="316"/>
    </location>
</feature>
<dbReference type="Pfam" id="PF00294">
    <property type="entry name" value="PfkB"/>
    <property type="match status" value="1"/>
</dbReference>
<dbReference type="InterPro" id="IPR002173">
    <property type="entry name" value="Carboh/pur_kinase_PfkB_CS"/>
</dbReference>
<accession>A0A9E2L6X5</accession>
<evidence type="ECO:0000313" key="5">
    <source>
        <dbReference type="EMBL" id="MBU3854111.1"/>
    </source>
</evidence>
<sequence length="332" mass="35723">MTKIIGIGNALLDIIVPIGSDEVLRKAGLPKGSMQLIDNEKRLRLQEMLSGLSSAEAAGGSASNAMQALSHLGGQAGFVGAVGPDRYGEIFRKCCGEAGLEVRLMQMDEATGIATTLVSADGERTFGTYLGAASLMAPEYINERTFAGYDYLFVEGYLVQEYDLMEAVMQQARRSGLKIILDLASYNVVCDHYEFFRHLVSDYVDIVFANEEECAAFTLVSDSYEGLDALSEHCELAIVKLGSRGAIARYHGGDVFFADALPGCTVMDTTGAGDYFAGGFLYAMTRGAGLTKCLQAGSLLGGTVIGHLGASLPEEKWHEIRLKMKDILNGRF</sequence>
<dbReference type="PROSITE" id="PS00584">
    <property type="entry name" value="PFKB_KINASES_2"/>
    <property type="match status" value="1"/>
</dbReference>
<comment type="caution">
    <text evidence="5">The sequence shown here is derived from an EMBL/GenBank/DDBJ whole genome shotgun (WGS) entry which is preliminary data.</text>
</comment>
<protein>
    <submittedName>
        <fullName evidence="5">Adenosine kinase</fullName>
    </submittedName>
</protein>
<evidence type="ECO:0000256" key="2">
    <source>
        <dbReference type="ARBA" id="ARBA00022679"/>
    </source>
</evidence>
<dbReference type="GO" id="GO:0016301">
    <property type="term" value="F:kinase activity"/>
    <property type="evidence" value="ECO:0007669"/>
    <property type="project" value="UniProtKB-KW"/>
</dbReference>
<keyword evidence="3 5" id="KW-0418">Kinase</keyword>
<dbReference type="InterPro" id="IPR011611">
    <property type="entry name" value="PfkB_dom"/>
</dbReference>
<dbReference type="InterPro" id="IPR052700">
    <property type="entry name" value="Carb_kinase_PfkB-like"/>
</dbReference>
<gene>
    <name evidence="5" type="ORF">H9789_09935</name>
</gene>
<dbReference type="Gene3D" id="3.40.1190.20">
    <property type="match status" value="1"/>
</dbReference>
<dbReference type="PANTHER" id="PTHR43320">
    <property type="entry name" value="SUGAR KINASE"/>
    <property type="match status" value="1"/>
</dbReference>
<name>A0A9E2L6X5_9BACT</name>